<comment type="caution">
    <text evidence="2">The sequence shown here is derived from an EMBL/GenBank/DDBJ whole genome shotgun (WGS) entry which is preliminary data.</text>
</comment>
<gene>
    <name evidence="2" type="ORF">Slati_3058300</name>
</gene>
<dbReference type="EMBL" id="JACGWN010000011">
    <property type="protein sequence ID" value="KAL0420354.1"/>
    <property type="molecule type" value="Genomic_DNA"/>
</dbReference>
<keyword evidence="1" id="KW-0472">Membrane</keyword>
<reference evidence="2" key="1">
    <citation type="submission" date="2020-06" db="EMBL/GenBank/DDBJ databases">
        <authorList>
            <person name="Li T."/>
            <person name="Hu X."/>
            <person name="Zhang T."/>
            <person name="Song X."/>
            <person name="Zhang H."/>
            <person name="Dai N."/>
            <person name="Sheng W."/>
            <person name="Hou X."/>
            <person name="Wei L."/>
        </authorList>
    </citation>
    <scope>NUCLEOTIDE SEQUENCE</scope>
    <source>
        <strain evidence="2">KEN1</strain>
        <tissue evidence="2">Leaf</tissue>
    </source>
</reference>
<organism evidence="2">
    <name type="scientific">Sesamum latifolium</name>
    <dbReference type="NCBI Taxonomy" id="2727402"/>
    <lineage>
        <taxon>Eukaryota</taxon>
        <taxon>Viridiplantae</taxon>
        <taxon>Streptophyta</taxon>
        <taxon>Embryophyta</taxon>
        <taxon>Tracheophyta</taxon>
        <taxon>Spermatophyta</taxon>
        <taxon>Magnoliopsida</taxon>
        <taxon>eudicotyledons</taxon>
        <taxon>Gunneridae</taxon>
        <taxon>Pentapetalae</taxon>
        <taxon>asterids</taxon>
        <taxon>lamiids</taxon>
        <taxon>Lamiales</taxon>
        <taxon>Pedaliaceae</taxon>
        <taxon>Sesamum</taxon>
    </lineage>
</organism>
<proteinExistence type="predicted"/>
<protein>
    <submittedName>
        <fullName evidence="2">Uncharacterized protein</fullName>
    </submittedName>
</protein>
<sequence length="123" mass="13857">MPLSPITCREYHTDTHHFARLRIAAEPHLSLCPFPSGQLRIRSCRNARTSVALAKMSIVTAVPFPFFLFLSGSLSTLAFAWRSEASLPIQRLGTCGVVVSYLDQILIKLMNRLLKVRSWWLAS</sequence>
<evidence type="ECO:0000256" key="1">
    <source>
        <dbReference type="SAM" id="Phobius"/>
    </source>
</evidence>
<feature type="transmembrane region" description="Helical" evidence="1">
    <location>
        <begin position="58"/>
        <end position="81"/>
    </location>
</feature>
<dbReference type="AlphaFoldDB" id="A0AAW2USY6"/>
<keyword evidence="1" id="KW-1133">Transmembrane helix</keyword>
<evidence type="ECO:0000313" key="2">
    <source>
        <dbReference type="EMBL" id="KAL0420354.1"/>
    </source>
</evidence>
<accession>A0AAW2USY6</accession>
<keyword evidence="1" id="KW-0812">Transmembrane</keyword>
<reference evidence="2" key="2">
    <citation type="journal article" date="2024" name="Plant">
        <title>Genomic evolution and insights into agronomic trait innovations of Sesamum species.</title>
        <authorList>
            <person name="Miao H."/>
            <person name="Wang L."/>
            <person name="Qu L."/>
            <person name="Liu H."/>
            <person name="Sun Y."/>
            <person name="Le M."/>
            <person name="Wang Q."/>
            <person name="Wei S."/>
            <person name="Zheng Y."/>
            <person name="Lin W."/>
            <person name="Duan Y."/>
            <person name="Cao H."/>
            <person name="Xiong S."/>
            <person name="Wang X."/>
            <person name="Wei L."/>
            <person name="Li C."/>
            <person name="Ma Q."/>
            <person name="Ju M."/>
            <person name="Zhao R."/>
            <person name="Li G."/>
            <person name="Mu C."/>
            <person name="Tian Q."/>
            <person name="Mei H."/>
            <person name="Zhang T."/>
            <person name="Gao T."/>
            <person name="Zhang H."/>
        </authorList>
    </citation>
    <scope>NUCLEOTIDE SEQUENCE</scope>
    <source>
        <strain evidence="2">KEN1</strain>
    </source>
</reference>
<name>A0AAW2USY6_9LAMI</name>